<reference evidence="3" key="1">
    <citation type="journal article" date="2019" name="Int. J. Syst. Evol. Microbiol.">
        <title>The Global Catalogue of Microorganisms (GCM) 10K type strain sequencing project: providing services to taxonomists for standard genome sequencing and annotation.</title>
        <authorList>
            <consortium name="The Broad Institute Genomics Platform"/>
            <consortium name="The Broad Institute Genome Sequencing Center for Infectious Disease"/>
            <person name="Wu L."/>
            <person name="Ma J."/>
        </authorList>
    </citation>
    <scope>NUCLEOTIDE SEQUENCE [LARGE SCALE GENOMIC DNA]</scope>
    <source>
        <strain evidence="3">CGMCC 4.7289</strain>
    </source>
</reference>
<evidence type="ECO:0000256" key="1">
    <source>
        <dbReference type="SAM" id="MobiDB-lite"/>
    </source>
</evidence>
<feature type="region of interest" description="Disordered" evidence="1">
    <location>
        <begin position="75"/>
        <end position="114"/>
    </location>
</feature>
<organism evidence="2 3">
    <name type="scientific">Hamadaea flava</name>
    <dbReference type="NCBI Taxonomy" id="1742688"/>
    <lineage>
        <taxon>Bacteria</taxon>
        <taxon>Bacillati</taxon>
        <taxon>Actinomycetota</taxon>
        <taxon>Actinomycetes</taxon>
        <taxon>Micromonosporales</taxon>
        <taxon>Micromonosporaceae</taxon>
        <taxon>Hamadaea</taxon>
    </lineage>
</organism>
<evidence type="ECO:0000313" key="2">
    <source>
        <dbReference type="EMBL" id="MFC4135723.1"/>
    </source>
</evidence>
<evidence type="ECO:0000313" key="3">
    <source>
        <dbReference type="Proteomes" id="UP001595816"/>
    </source>
</evidence>
<gene>
    <name evidence="2" type="ORF">ACFOZ4_34360</name>
</gene>
<feature type="compositionally biased region" description="Basic and acidic residues" evidence="1">
    <location>
        <begin position="102"/>
        <end position="114"/>
    </location>
</feature>
<protein>
    <submittedName>
        <fullName evidence="2">Uncharacterized protein</fullName>
    </submittedName>
</protein>
<dbReference type="EMBL" id="JBHSAY010000024">
    <property type="protein sequence ID" value="MFC4135723.1"/>
    <property type="molecule type" value="Genomic_DNA"/>
</dbReference>
<name>A0ABV8LZJ5_9ACTN</name>
<comment type="caution">
    <text evidence="2">The sequence shown here is derived from an EMBL/GenBank/DDBJ whole genome shotgun (WGS) entry which is preliminary data.</text>
</comment>
<dbReference type="Proteomes" id="UP001595816">
    <property type="component" value="Unassembled WGS sequence"/>
</dbReference>
<keyword evidence="3" id="KW-1185">Reference proteome</keyword>
<dbReference type="RefSeq" id="WP_253760706.1">
    <property type="nucleotide sequence ID" value="NZ_JAMZDZ010000001.1"/>
</dbReference>
<feature type="compositionally biased region" description="Basic and acidic residues" evidence="1">
    <location>
        <begin position="75"/>
        <end position="90"/>
    </location>
</feature>
<proteinExistence type="predicted"/>
<sequence>MNTLELLNALRAAGVPDRAYGVPGKPRPIGEGALYLAKEADGRWVVGVHERAQFTPETYFESEESACRHMYERLTRVKPEPRAQTKKEQEESAAANADFFADYERRQSERGTGE</sequence>
<accession>A0ABV8LZJ5</accession>